<feature type="transmembrane region" description="Helical" evidence="1">
    <location>
        <begin position="43"/>
        <end position="60"/>
    </location>
</feature>
<dbReference type="EMBL" id="JAUHQA010000001">
    <property type="protein sequence ID" value="MDN4480400.1"/>
    <property type="molecule type" value="Genomic_DNA"/>
</dbReference>
<evidence type="ECO:0000313" key="4">
    <source>
        <dbReference type="Proteomes" id="UP001172708"/>
    </source>
</evidence>
<keyword evidence="4" id="KW-1185">Reference proteome</keyword>
<gene>
    <name evidence="3" type="ORF">QQX02_05620</name>
</gene>
<protein>
    <recommendedName>
        <fullName evidence="2">Leucine rich repeat variant domain-containing protein</fullName>
    </recommendedName>
</protein>
<keyword evidence="1" id="KW-0812">Transmembrane</keyword>
<reference evidence="3" key="1">
    <citation type="submission" date="2023-06" db="EMBL/GenBank/DDBJ databases">
        <title>Egi l300058.</title>
        <authorList>
            <person name="Gao L."/>
            <person name="Fang B.-Z."/>
            <person name="Li W.-J."/>
        </authorList>
    </citation>
    <scope>NUCLEOTIDE SEQUENCE</scope>
    <source>
        <strain evidence="3">EGI L300058</strain>
    </source>
</reference>
<name>A0ABT8GG49_9MICO</name>
<dbReference type="InterPro" id="IPR057893">
    <property type="entry name" value="LRV_2"/>
</dbReference>
<organism evidence="3 4">
    <name type="scientific">Demequina muriae</name>
    <dbReference type="NCBI Taxonomy" id="3051664"/>
    <lineage>
        <taxon>Bacteria</taxon>
        <taxon>Bacillati</taxon>
        <taxon>Actinomycetota</taxon>
        <taxon>Actinomycetes</taxon>
        <taxon>Micrococcales</taxon>
        <taxon>Demequinaceae</taxon>
        <taxon>Demequina</taxon>
    </lineage>
</organism>
<proteinExistence type="predicted"/>
<feature type="domain" description="Leucine rich repeat variant" evidence="2">
    <location>
        <begin position="105"/>
        <end position="161"/>
    </location>
</feature>
<dbReference type="Proteomes" id="UP001172708">
    <property type="component" value="Unassembled WGS sequence"/>
</dbReference>
<sequence length="173" mass="18076">MASSLLPGVELTSMSRATFAIGAAAFVGSAALLARIEDVRYPPLLWVVPVVPVVILGVLMRDAISRFRRPAAAPEPTARVRRSPAFVPPLEQGAIREERAHGMLRARAANPSASPQELASIAYSHPEIRATIAGNPAAPANLLEWLAAVGDTAVHAAISAREPAAIPGRITAA</sequence>
<dbReference type="Pfam" id="PF25591">
    <property type="entry name" value="LRV_2"/>
    <property type="match status" value="1"/>
</dbReference>
<dbReference type="RefSeq" id="WP_301141783.1">
    <property type="nucleotide sequence ID" value="NZ_JAUHQA010000001.1"/>
</dbReference>
<evidence type="ECO:0000313" key="3">
    <source>
        <dbReference type="EMBL" id="MDN4480400.1"/>
    </source>
</evidence>
<keyword evidence="1" id="KW-0472">Membrane</keyword>
<comment type="caution">
    <text evidence="3">The sequence shown here is derived from an EMBL/GenBank/DDBJ whole genome shotgun (WGS) entry which is preliminary data.</text>
</comment>
<keyword evidence="1" id="KW-1133">Transmembrane helix</keyword>
<evidence type="ECO:0000259" key="2">
    <source>
        <dbReference type="Pfam" id="PF25591"/>
    </source>
</evidence>
<evidence type="ECO:0000256" key="1">
    <source>
        <dbReference type="SAM" id="Phobius"/>
    </source>
</evidence>
<accession>A0ABT8GG49</accession>